<evidence type="ECO:0000256" key="3">
    <source>
        <dbReference type="ARBA" id="ARBA00022737"/>
    </source>
</evidence>
<evidence type="ECO:0000256" key="5">
    <source>
        <dbReference type="PROSITE-ProRule" id="PRU00708"/>
    </source>
</evidence>
<proteinExistence type="predicted"/>
<evidence type="ECO:0000256" key="4">
    <source>
        <dbReference type="ARBA" id="ARBA00022853"/>
    </source>
</evidence>
<evidence type="ECO:0000313" key="7">
    <source>
        <dbReference type="EMBL" id="GMH06705.1"/>
    </source>
</evidence>
<dbReference type="PRINTS" id="PR01270">
    <property type="entry name" value="HDASUPER"/>
</dbReference>
<feature type="repeat" description="PPR" evidence="5">
    <location>
        <begin position="382"/>
        <end position="416"/>
    </location>
</feature>
<dbReference type="InterPro" id="IPR046848">
    <property type="entry name" value="E_motif"/>
</dbReference>
<dbReference type="GO" id="GO:0003723">
    <property type="term" value="F:RNA binding"/>
    <property type="evidence" value="ECO:0007669"/>
    <property type="project" value="InterPro"/>
</dbReference>
<dbReference type="GO" id="GO:0009451">
    <property type="term" value="P:RNA modification"/>
    <property type="evidence" value="ECO:0007669"/>
    <property type="project" value="InterPro"/>
</dbReference>
<feature type="repeat" description="PPR" evidence="5">
    <location>
        <begin position="347"/>
        <end position="381"/>
    </location>
</feature>
<dbReference type="FunFam" id="1.25.40.10:FF:000442">
    <property type="entry name" value="Pentatricopeptide repeat-containing protein At3g49710"/>
    <property type="match status" value="1"/>
</dbReference>
<keyword evidence="2" id="KW-0678">Repressor</keyword>
<dbReference type="NCBIfam" id="TIGR00756">
    <property type="entry name" value="PPR"/>
    <property type="match status" value="7"/>
</dbReference>
<organism evidence="7 8">
    <name type="scientific">Nepenthes gracilis</name>
    <name type="common">Slender pitcher plant</name>
    <dbReference type="NCBI Taxonomy" id="150966"/>
    <lineage>
        <taxon>Eukaryota</taxon>
        <taxon>Viridiplantae</taxon>
        <taxon>Streptophyta</taxon>
        <taxon>Embryophyta</taxon>
        <taxon>Tracheophyta</taxon>
        <taxon>Spermatophyta</taxon>
        <taxon>Magnoliopsida</taxon>
        <taxon>eudicotyledons</taxon>
        <taxon>Gunneridae</taxon>
        <taxon>Pentapetalae</taxon>
        <taxon>Caryophyllales</taxon>
        <taxon>Nepenthaceae</taxon>
        <taxon>Nepenthes</taxon>
    </lineage>
</organism>
<accession>A0AAD3XJH3</accession>
<sequence length="1005" mass="110829">MLSTRIVKTLDSIQRYSIFITHCIETKDLNSGERLHSLLVKTALNLDTFTSNRIIDMYSKCNSMESAQKAFDDLPTKNTYSWNTIIAGYSQRGLFFEAYQLFDKMASPNTVSYNSIISGLNHNGFHKDSISFFKHMQHIHTRLFFDEFTIVSVMGSCACLGALEFLPQLHWLVVVIGLELNIVVSNALIDAYGKCGLPDLSYQIFSQMLERDVVTWTSMVGAYARASRLQDACQVFYKMSPKNTISWTSLISCFAQNGRGNEALDLFDQMQEEGISPNGFTYVSVLGACADQALIEKGKQLHNHIIRCGTMSDLLNVYINNALMNMYCKCGDMRSARMLFDRMPRKDIISWNSIITGLAHNGHSLKSFEVFAKMREAGVKPSLFTFLGLLSACSHAGLIFEALQIFDLMAEYGLKPGSEHYAVLIDLLGRKNRLEEAVDLIERAPTQSNHVRMWGALLGACRVHGNKDLASRSAGALFELKPCDAARHVMLSNVYAAANRWDDAHQVRRLMDERGLKKEAALSWIVLELSRNMGCLVLHNFCTLKNVVKLDSCVTLVAQRYQKTKLISGRPISCAYSLEEPNISSNMKLTQARVIYSVAPAIGHNQEAHPESNLRVPAIANALEKMELTPKHRGSEVLELKHCQPATVEDITSVHSRAYVSGLEKAMEQASEQGIIFIERSGPTYATASTFQESLFAAGAGLAVVDSVVAASRNCPNPPVGFALIRPPGHHAIPQGPMGFCVFGNIAIAARYAQRIHGLKRVFIIDFDVHHGNGTSDAFYEDPDIFFLSTHQDGSYPGTGKIDEIGCGRGEGTTLNLPLPGGSGDAAMRTVFDDIIVLCAERFKPDIILVSAGYDGHVLDPLASLQFTTGTYYMLADSIKQLAKHLCGGRCVFFLEGGYNLDSLSYSVVDSFRAFLGEPSLAPKFDNPSILYEEPLSKVKQAIQRVKHIHSLANCFDVTAAAVKEESIVTILCIAAVAAEENLKKASVNSITLNVSTISSVFPIR</sequence>
<dbReference type="InterPro" id="IPR002885">
    <property type="entry name" value="PPR_rpt"/>
</dbReference>
<dbReference type="SUPFAM" id="SSF48452">
    <property type="entry name" value="TPR-like"/>
    <property type="match status" value="1"/>
</dbReference>
<protein>
    <recommendedName>
        <fullName evidence="6">Histone deacetylase domain-containing protein</fullName>
    </recommendedName>
</protein>
<feature type="repeat" description="PPR" evidence="5">
    <location>
        <begin position="243"/>
        <end position="277"/>
    </location>
</feature>
<keyword evidence="4" id="KW-0156">Chromatin regulator</keyword>
<dbReference type="FunFam" id="1.25.40.10:FF:000090">
    <property type="entry name" value="Pentatricopeptide repeat-containing protein, chloroplastic"/>
    <property type="match status" value="1"/>
</dbReference>
<dbReference type="Gene3D" id="3.40.800.20">
    <property type="entry name" value="Histone deacetylase domain"/>
    <property type="match status" value="1"/>
</dbReference>
<feature type="repeat" description="PPR" evidence="5">
    <location>
        <begin position="78"/>
        <end position="112"/>
    </location>
</feature>
<dbReference type="AlphaFoldDB" id="A0AAD3XJH3"/>
<dbReference type="InterPro" id="IPR037138">
    <property type="entry name" value="His_deacetylse_dom_sf"/>
</dbReference>
<dbReference type="CDD" id="cd09992">
    <property type="entry name" value="HDAC_classII"/>
    <property type="match status" value="1"/>
</dbReference>
<evidence type="ECO:0000256" key="2">
    <source>
        <dbReference type="ARBA" id="ARBA00022491"/>
    </source>
</evidence>
<dbReference type="InterPro" id="IPR000286">
    <property type="entry name" value="HDACs"/>
</dbReference>
<dbReference type="Pfam" id="PF20431">
    <property type="entry name" value="E_motif"/>
    <property type="match status" value="1"/>
</dbReference>
<gene>
    <name evidence="7" type="ORF">Nepgr_008545</name>
</gene>
<feature type="domain" description="Histone deacetylase" evidence="6">
    <location>
        <begin position="609"/>
        <end position="912"/>
    </location>
</feature>
<evidence type="ECO:0000313" key="8">
    <source>
        <dbReference type="Proteomes" id="UP001279734"/>
    </source>
</evidence>
<evidence type="ECO:0000256" key="1">
    <source>
        <dbReference type="ARBA" id="ARBA00001947"/>
    </source>
</evidence>
<feature type="repeat" description="PPR" evidence="5">
    <location>
        <begin position="316"/>
        <end position="346"/>
    </location>
</feature>
<dbReference type="GO" id="GO:0006325">
    <property type="term" value="P:chromatin organization"/>
    <property type="evidence" value="ECO:0007669"/>
    <property type="project" value="UniProtKB-KW"/>
</dbReference>
<dbReference type="EMBL" id="BSYO01000006">
    <property type="protein sequence ID" value="GMH06705.1"/>
    <property type="molecule type" value="Genomic_DNA"/>
</dbReference>
<dbReference type="Pfam" id="PF00850">
    <property type="entry name" value="Hist_deacetyl"/>
    <property type="match status" value="1"/>
</dbReference>
<keyword evidence="8" id="KW-1185">Reference proteome</keyword>
<name>A0AAD3XJH3_NEPGR</name>
<dbReference type="PROSITE" id="PS51375">
    <property type="entry name" value="PPR"/>
    <property type="match status" value="6"/>
</dbReference>
<dbReference type="SUPFAM" id="SSF52768">
    <property type="entry name" value="Arginase/deacetylase"/>
    <property type="match status" value="1"/>
</dbReference>
<dbReference type="Pfam" id="PF13041">
    <property type="entry name" value="PPR_2"/>
    <property type="match status" value="2"/>
</dbReference>
<dbReference type="InterPro" id="IPR023801">
    <property type="entry name" value="His_deacetylse_dom"/>
</dbReference>
<dbReference type="InterPro" id="IPR023696">
    <property type="entry name" value="Ureohydrolase_dom_sf"/>
</dbReference>
<comment type="cofactor">
    <cofactor evidence="1">
        <name>Zn(2+)</name>
        <dbReference type="ChEBI" id="CHEBI:29105"/>
    </cofactor>
</comment>
<comment type="caution">
    <text evidence="7">The sequence shown here is derived from an EMBL/GenBank/DDBJ whole genome shotgun (WGS) entry which is preliminary data.</text>
</comment>
<dbReference type="PANTHER" id="PTHR47926:SF346">
    <property type="entry name" value="PENTATRICOPEPTIDE REPEAT-CONTAINING PROTEIN"/>
    <property type="match status" value="1"/>
</dbReference>
<feature type="repeat" description="PPR" evidence="5">
    <location>
        <begin position="181"/>
        <end position="215"/>
    </location>
</feature>
<dbReference type="InterPro" id="IPR011990">
    <property type="entry name" value="TPR-like_helical_dom_sf"/>
</dbReference>
<dbReference type="Gene3D" id="1.25.40.10">
    <property type="entry name" value="Tetratricopeptide repeat domain"/>
    <property type="match status" value="5"/>
</dbReference>
<reference evidence="7" key="1">
    <citation type="submission" date="2023-05" db="EMBL/GenBank/DDBJ databases">
        <title>Nepenthes gracilis genome sequencing.</title>
        <authorList>
            <person name="Fukushima K."/>
        </authorList>
    </citation>
    <scope>NUCLEOTIDE SEQUENCE</scope>
    <source>
        <strain evidence="7">SING2019-196</strain>
    </source>
</reference>
<dbReference type="PANTHER" id="PTHR47926">
    <property type="entry name" value="PENTATRICOPEPTIDE REPEAT-CONTAINING PROTEIN"/>
    <property type="match status" value="1"/>
</dbReference>
<dbReference type="InterPro" id="IPR046960">
    <property type="entry name" value="PPR_At4g14850-like_plant"/>
</dbReference>
<keyword evidence="3" id="KW-0677">Repeat</keyword>
<evidence type="ECO:0000259" key="6">
    <source>
        <dbReference type="Pfam" id="PF00850"/>
    </source>
</evidence>
<dbReference type="Proteomes" id="UP001279734">
    <property type="component" value="Unassembled WGS sequence"/>
</dbReference>
<dbReference type="Pfam" id="PF01535">
    <property type="entry name" value="PPR"/>
    <property type="match status" value="5"/>
</dbReference>